<dbReference type="Pfam" id="PF05532">
    <property type="entry name" value="CsbD"/>
    <property type="match status" value="1"/>
</dbReference>
<evidence type="ECO:0000259" key="3">
    <source>
        <dbReference type="Pfam" id="PF05532"/>
    </source>
</evidence>
<organism evidence="4 5">
    <name type="scientific">Catenulispora subtropica</name>
    <dbReference type="NCBI Taxonomy" id="450798"/>
    <lineage>
        <taxon>Bacteria</taxon>
        <taxon>Bacillati</taxon>
        <taxon>Actinomycetota</taxon>
        <taxon>Actinomycetes</taxon>
        <taxon>Catenulisporales</taxon>
        <taxon>Catenulisporaceae</taxon>
        <taxon>Catenulispora</taxon>
    </lineage>
</organism>
<proteinExistence type="inferred from homology"/>
<dbReference type="EMBL" id="BAAAQM010000037">
    <property type="protein sequence ID" value="GAA1986230.1"/>
    <property type="molecule type" value="Genomic_DNA"/>
</dbReference>
<feature type="compositionally biased region" description="Basic and acidic residues" evidence="2">
    <location>
        <begin position="79"/>
        <end position="91"/>
    </location>
</feature>
<evidence type="ECO:0000256" key="2">
    <source>
        <dbReference type="SAM" id="MobiDB-lite"/>
    </source>
</evidence>
<comment type="caution">
    <text evidence="4">The sequence shown here is derived from an EMBL/GenBank/DDBJ whole genome shotgun (WGS) entry which is preliminary data.</text>
</comment>
<dbReference type="InterPro" id="IPR008462">
    <property type="entry name" value="CsbD"/>
</dbReference>
<feature type="compositionally biased region" description="Basic and acidic residues" evidence="2">
    <location>
        <begin position="1"/>
        <end position="55"/>
    </location>
</feature>
<evidence type="ECO:0000256" key="1">
    <source>
        <dbReference type="ARBA" id="ARBA00009129"/>
    </source>
</evidence>
<gene>
    <name evidence="4" type="ORF">GCM10009838_55850</name>
</gene>
<accession>A0ABN2SGI0</accession>
<dbReference type="InterPro" id="IPR036629">
    <property type="entry name" value="YjbJ_sf"/>
</dbReference>
<feature type="domain" description="CsbD-like" evidence="3">
    <location>
        <begin position="5"/>
        <end position="56"/>
    </location>
</feature>
<keyword evidence="5" id="KW-1185">Reference proteome</keyword>
<protein>
    <recommendedName>
        <fullName evidence="3">CsbD-like domain-containing protein</fullName>
    </recommendedName>
</protein>
<comment type="similarity">
    <text evidence="1">Belongs to the UPF0337 (CsbD) family.</text>
</comment>
<evidence type="ECO:0000313" key="5">
    <source>
        <dbReference type="Proteomes" id="UP001499854"/>
    </source>
</evidence>
<dbReference type="RefSeq" id="WP_344660102.1">
    <property type="nucleotide sequence ID" value="NZ_BAAAQM010000037.1"/>
</dbReference>
<evidence type="ECO:0000313" key="4">
    <source>
        <dbReference type="EMBL" id="GAA1986230.1"/>
    </source>
</evidence>
<dbReference type="Gene3D" id="1.10.1470.10">
    <property type="entry name" value="YjbJ"/>
    <property type="match status" value="2"/>
</dbReference>
<feature type="region of interest" description="Disordered" evidence="2">
    <location>
        <begin position="1"/>
        <end position="98"/>
    </location>
</feature>
<dbReference type="SUPFAM" id="SSF69047">
    <property type="entry name" value="Hypothetical protein YjbJ"/>
    <property type="match status" value="2"/>
</dbReference>
<sequence length="98" mass="10554">MGVGDKMKHAAEDLKGKTKEATGKVTGNDELRDEGRYDQDEAHAKHAADKAKDTVENAGRQAKGKVREVAGAVTDDEGQEVKGKAEQEAAKVKQHLNK</sequence>
<dbReference type="Proteomes" id="UP001499854">
    <property type="component" value="Unassembled WGS sequence"/>
</dbReference>
<reference evidence="4 5" key="1">
    <citation type="journal article" date="2019" name="Int. J. Syst. Evol. Microbiol.">
        <title>The Global Catalogue of Microorganisms (GCM) 10K type strain sequencing project: providing services to taxonomists for standard genome sequencing and annotation.</title>
        <authorList>
            <consortium name="The Broad Institute Genomics Platform"/>
            <consortium name="The Broad Institute Genome Sequencing Center for Infectious Disease"/>
            <person name="Wu L."/>
            <person name="Ma J."/>
        </authorList>
    </citation>
    <scope>NUCLEOTIDE SEQUENCE [LARGE SCALE GENOMIC DNA]</scope>
    <source>
        <strain evidence="4 5">JCM 16013</strain>
    </source>
</reference>
<name>A0ABN2SGI0_9ACTN</name>